<dbReference type="InterPro" id="IPR036746">
    <property type="entry name" value="TT1725-like_sf"/>
</dbReference>
<keyword evidence="3" id="KW-1185">Reference proteome</keyword>
<dbReference type="EMBL" id="CP011125">
    <property type="protein sequence ID" value="AKF06241.1"/>
    <property type="molecule type" value="Genomic_DNA"/>
</dbReference>
<dbReference type="Gene3D" id="3.30.70.1120">
    <property type="entry name" value="TT1725-like"/>
    <property type="match status" value="1"/>
</dbReference>
<protein>
    <recommendedName>
        <fullName evidence="4">YlxP-like protein</fullName>
    </recommendedName>
</protein>
<evidence type="ECO:0000256" key="1">
    <source>
        <dbReference type="SAM" id="MobiDB-lite"/>
    </source>
</evidence>
<dbReference type="Proteomes" id="UP000034883">
    <property type="component" value="Chromosome"/>
</dbReference>
<proteinExistence type="predicted"/>
<organism evidence="2 3">
    <name type="scientific">Sandaracinus amylolyticus</name>
    <dbReference type="NCBI Taxonomy" id="927083"/>
    <lineage>
        <taxon>Bacteria</taxon>
        <taxon>Pseudomonadati</taxon>
        <taxon>Myxococcota</taxon>
        <taxon>Polyangia</taxon>
        <taxon>Polyangiales</taxon>
        <taxon>Sandaracinaceae</taxon>
        <taxon>Sandaracinus</taxon>
    </lineage>
</organism>
<evidence type="ECO:0000313" key="2">
    <source>
        <dbReference type="EMBL" id="AKF06241.1"/>
    </source>
</evidence>
<dbReference type="OrthoDB" id="9809023at2"/>
<feature type="region of interest" description="Disordered" evidence="1">
    <location>
        <begin position="102"/>
        <end position="122"/>
    </location>
</feature>
<evidence type="ECO:0008006" key="4">
    <source>
        <dbReference type="Google" id="ProtNLM"/>
    </source>
</evidence>
<dbReference type="STRING" id="927083.DB32_003390"/>
<accession>A0A0F6YI20</accession>
<dbReference type="SUPFAM" id="SSF103007">
    <property type="entry name" value="Hypothetical protein TT1725"/>
    <property type="match status" value="1"/>
</dbReference>
<dbReference type="RefSeq" id="WP_075097536.1">
    <property type="nucleotide sequence ID" value="NZ_CP011125.1"/>
</dbReference>
<dbReference type="PANTHER" id="PTHR36441">
    <property type="entry name" value="HYPOTHETICAL CYTOSOLIC PROTEIN"/>
    <property type="match status" value="1"/>
</dbReference>
<dbReference type="AlphaFoldDB" id="A0A0F6YI20"/>
<sequence>MVVGVCRIVLALPSVDSLKGKRSIVRRIVDRVRHKFNAAIAEVAEMDAHRRAVLGFAVVSNDARHANSMVDTIVSFVSSATEALVIDRSMEIVHLEDHFGGGLDAAIDRSYDEPGEDDDDGR</sequence>
<dbReference type="Pfam" id="PF04456">
    <property type="entry name" value="DUF503"/>
    <property type="match status" value="1"/>
</dbReference>
<name>A0A0F6YI20_9BACT</name>
<evidence type="ECO:0000313" key="3">
    <source>
        <dbReference type="Proteomes" id="UP000034883"/>
    </source>
</evidence>
<dbReference type="InterPro" id="IPR007546">
    <property type="entry name" value="DUF503"/>
</dbReference>
<feature type="compositionally biased region" description="Acidic residues" evidence="1">
    <location>
        <begin position="113"/>
        <end position="122"/>
    </location>
</feature>
<dbReference type="KEGG" id="samy:DB32_003390"/>
<dbReference type="PANTHER" id="PTHR36441:SF1">
    <property type="entry name" value="DUF503 DOMAIN-CONTAINING PROTEIN"/>
    <property type="match status" value="1"/>
</dbReference>
<reference evidence="2 3" key="1">
    <citation type="submission" date="2015-03" db="EMBL/GenBank/DDBJ databases">
        <title>Genome assembly of Sandaracinus amylolyticus DSM 53668.</title>
        <authorList>
            <person name="Sharma G."/>
            <person name="Subramanian S."/>
        </authorList>
    </citation>
    <scope>NUCLEOTIDE SEQUENCE [LARGE SCALE GENOMIC DNA]</scope>
    <source>
        <strain evidence="2 3">DSM 53668</strain>
    </source>
</reference>
<gene>
    <name evidence="2" type="ORF">DB32_003390</name>
</gene>